<dbReference type="InterPro" id="IPR045545">
    <property type="entry name" value="PHYIP/PHIPL_C"/>
</dbReference>
<dbReference type="Proteomes" id="UP000492821">
    <property type="component" value="Unassembled WGS sequence"/>
</dbReference>
<feature type="domain" description="Phytanoyl-CoA hydroxylase-interacting protein-like C-terminal" evidence="1">
    <location>
        <begin position="192"/>
        <end position="362"/>
    </location>
</feature>
<organism evidence="2 3">
    <name type="scientific">Panagrellus redivivus</name>
    <name type="common">Microworm</name>
    <dbReference type="NCBI Taxonomy" id="6233"/>
    <lineage>
        <taxon>Eukaryota</taxon>
        <taxon>Metazoa</taxon>
        <taxon>Ecdysozoa</taxon>
        <taxon>Nematoda</taxon>
        <taxon>Chromadorea</taxon>
        <taxon>Rhabditida</taxon>
        <taxon>Tylenchina</taxon>
        <taxon>Panagrolaimomorpha</taxon>
        <taxon>Panagrolaimoidea</taxon>
        <taxon>Panagrolaimidae</taxon>
        <taxon>Panagrellus</taxon>
    </lineage>
</organism>
<dbReference type="PANTHER" id="PTHR15698:SF4">
    <property type="entry name" value="PHYTANOYL-COA HYDROXYLASE-INTERACTING PROTEIN-LIKE C-TERMINAL DOMAIN-CONTAINING PROTEIN"/>
    <property type="match status" value="1"/>
</dbReference>
<dbReference type="WBParaSite" id="Pan_g8120.t1">
    <property type="protein sequence ID" value="Pan_g8120.t1"/>
    <property type="gene ID" value="Pan_g8120"/>
</dbReference>
<sequence>MDTSSELNFDGSGTFENDGFQIYVGYSSGQCSLISKLENYDCFYIENGNSYNYEIKVYKTETANSDHLWSADPGRSYPFLDTINDIETVPFLTTRFSSPFKASPTSLFHICPEDTWEEKMVTKQFQKLVDLTWLPETGQVYEIHCIDLKKGNSFEIASCTIQASFNLKELWQLYNKAEKFAEEEFIRKNLSNFQVELTEVYRWNCKQYWESLPTDSNGRPIMKAYQKDDNGHNENNVNHFLKGLFFATQSKYGKAHFSRCPSDNKKFVMPINKLIDSGNTNFYFSDFYCNFTRDSLHYVNIVICKKESHADRYCAQKLLPLPQPNKFLKIIQTEDGYTLERSCVVWVELFFTDDVLLDDGNLVEEKADKNDVIESKGKIFRIERNVKYVICILINGDIPTIVAKQFSTPLTQKLRCRENEKN</sequence>
<dbReference type="GO" id="GO:0005737">
    <property type="term" value="C:cytoplasm"/>
    <property type="evidence" value="ECO:0007669"/>
    <property type="project" value="TreeGrafter"/>
</dbReference>
<protein>
    <submittedName>
        <fullName evidence="3">PHYHIP_C domain-containing protein</fullName>
    </submittedName>
</protein>
<dbReference type="InterPro" id="IPR042868">
    <property type="entry name" value="PHYHIP/PHYHIPL"/>
</dbReference>
<reference evidence="2" key="1">
    <citation type="journal article" date="2013" name="Genetics">
        <title>The draft genome and transcriptome of Panagrellus redivivus are shaped by the harsh demands of a free-living lifestyle.</title>
        <authorList>
            <person name="Srinivasan J."/>
            <person name="Dillman A.R."/>
            <person name="Macchietto M.G."/>
            <person name="Heikkinen L."/>
            <person name="Lakso M."/>
            <person name="Fracchia K.M."/>
            <person name="Antoshechkin I."/>
            <person name="Mortazavi A."/>
            <person name="Wong G."/>
            <person name="Sternberg P.W."/>
        </authorList>
    </citation>
    <scope>NUCLEOTIDE SEQUENCE [LARGE SCALE GENOMIC DNA]</scope>
    <source>
        <strain evidence="2">MT8872</strain>
    </source>
</reference>
<name>A0A7E4WA73_PANRE</name>
<dbReference type="AlphaFoldDB" id="A0A7E4WA73"/>
<proteinExistence type="predicted"/>
<evidence type="ECO:0000313" key="3">
    <source>
        <dbReference type="WBParaSite" id="Pan_g8120.t1"/>
    </source>
</evidence>
<dbReference type="PANTHER" id="PTHR15698">
    <property type="entry name" value="PROTEIN CBG15099"/>
    <property type="match status" value="1"/>
</dbReference>
<dbReference type="Pfam" id="PF19281">
    <property type="entry name" value="PHYHIP_C"/>
    <property type="match status" value="1"/>
</dbReference>
<reference evidence="3" key="2">
    <citation type="submission" date="2020-10" db="UniProtKB">
        <authorList>
            <consortium name="WormBaseParasite"/>
        </authorList>
    </citation>
    <scope>IDENTIFICATION</scope>
</reference>
<keyword evidence="2" id="KW-1185">Reference proteome</keyword>
<accession>A0A7E4WA73</accession>
<evidence type="ECO:0000259" key="1">
    <source>
        <dbReference type="Pfam" id="PF19281"/>
    </source>
</evidence>
<evidence type="ECO:0000313" key="2">
    <source>
        <dbReference type="Proteomes" id="UP000492821"/>
    </source>
</evidence>